<evidence type="ECO:0000313" key="2">
    <source>
        <dbReference type="EMBL" id="KAK3107397.1"/>
    </source>
</evidence>
<dbReference type="EMBL" id="VSWD01000001">
    <property type="protein sequence ID" value="KAK3108171.1"/>
    <property type="molecule type" value="Genomic_DNA"/>
</dbReference>
<name>A0AA88YUK9_PINIB</name>
<proteinExistence type="predicted"/>
<dbReference type="PANTHER" id="PTHR11505">
    <property type="entry name" value="L1 TRANSPOSABLE ELEMENT-RELATED"/>
    <property type="match status" value="1"/>
</dbReference>
<accession>A0AA88YUK9</accession>
<dbReference type="Gene3D" id="3.30.70.1820">
    <property type="entry name" value="L1 transposable element, RRM domain"/>
    <property type="match status" value="1"/>
</dbReference>
<dbReference type="EMBL" id="VSWD01000002">
    <property type="protein sequence ID" value="KAK3107397.1"/>
    <property type="molecule type" value="Genomic_DNA"/>
</dbReference>
<dbReference type="Proteomes" id="UP001186944">
    <property type="component" value="Unassembled WGS sequence"/>
</dbReference>
<reference evidence="3" key="1">
    <citation type="submission" date="2019-08" db="EMBL/GenBank/DDBJ databases">
        <title>The improved chromosome-level genome for the pearl oyster Pinctada fucata martensii using PacBio sequencing and Hi-C.</title>
        <authorList>
            <person name="Zheng Z."/>
        </authorList>
    </citation>
    <scope>NUCLEOTIDE SEQUENCE</scope>
    <source>
        <strain evidence="3">ZZ-2019</strain>
        <tissue evidence="3">Adductor muscle</tissue>
    </source>
</reference>
<dbReference type="InterPro" id="IPR004244">
    <property type="entry name" value="Transposase_22"/>
</dbReference>
<comment type="caution">
    <text evidence="3">The sequence shown here is derived from an EMBL/GenBank/DDBJ whole genome shotgun (WGS) entry which is preliminary data.</text>
</comment>
<evidence type="ECO:0000313" key="4">
    <source>
        <dbReference type="Proteomes" id="UP001186944"/>
    </source>
</evidence>
<gene>
    <name evidence="3" type="ORF">FSP39_002575</name>
    <name evidence="2" type="ORF">FSP39_013714</name>
</gene>
<feature type="region of interest" description="Disordered" evidence="1">
    <location>
        <begin position="134"/>
        <end position="161"/>
    </location>
</feature>
<sequence length="161" mass="19252">MRDNLLFSGIPEEEEEDCEETVKEFIRTDMRVRKEIDFERVHRIGKYPTNPNSRPRTIVAKFSRFKDRELVRRQAPKTLKGTGFYVQEQFPVEVEQRRKSLFPVMRDARRRHRKVKLVRDRLYIDGVEYVHPEGHDDFIPRQNAGSPPVRQDRKRARTGST</sequence>
<evidence type="ECO:0000313" key="3">
    <source>
        <dbReference type="EMBL" id="KAK3108171.1"/>
    </source>
</evidence>
<organism evidence="3 4">
    <name type="scientific">Pinctada imbricata</name>
    <name type="common">Atlantic pearl-oyster</name>
    <name type="synonym">Pinctada martensii</name>
    <dbReference type="NCBI Taxonomy" id="66713"/>
    <lineage>
        <taxon>Eukaryota</taxon>
        <taxon>Metazoa</taxon>
        <taxon>Spiralia</taxon>
        <taxon>Lophotrochozoa</taxon>
        <taxon>Mollusca</taxon>
        <taxon>Bivalvia</taxon>
        <taxon>Autobranchia</taxon>
        <taxon>Pteriomorphia</taxon>
        <taxon>Pterioida</taxon>
        <taxon>Pterioidea</taxon>
        <taxon>Pteriidae</taxon>
        <taxon>Pinctada</taxon>
    </lineage>
</organism>
<keyword evidence="4" id="KW-1185">Reference proteome</keyword>
<evidence type="ECO:0000256" key="1">
    <source>
        <dbReference type="SAM" id="MobiDB-lite"/>
    </source>
</evidence>
<feature type="compositionally biased region" description="Basic residues" evidence="1">
    <location>
        <begin position="152"/>
        <end position="161"/>
    </location>
</feature>
<protein>
    <submittedName>
        <fullName evidence="3">Uncharacterized protein</fullName>
    </submittedName>
</protein>
<dbReference type="AlphaFoldDB" id="A0AA88YUK9"/>